<dbReference type="Proteomes" id="UP001596137">
    <property type="component" value="Unassembled WGS sequence"/>
</dbReference>
<sequence length="128" mass="13531">MLTTVTFDAVHIATFTLLRGLHALYNFNAAGKIHAQPAYLGQPGLHAVTITLGTPPLDHSGYHLTGLQVGTHVLTGVVMCTGPALTPGQHPHYADRCPLTGLPDDTRTPAAVLLAHIAQHFHSVVAPH</sequence>
<protein>
    <submittedName>
        <fullName evidence="1">Uncharacterized protein</fullName>
    </submittedName>
</protein>
<name>A0ABW1ND51_9ACTN</name>
<organism evidence="1 2">
    <name type="scientific">Sphaerisporangium aureirubrum</name>
    <dbReference type="NCBI Taxonomy" id="1544736"/>
    <lineage>
        <taxon>Bacteria</taxon>
        <taxon>Bacillati</taxon>
        <taxon>Actinomycetota</taxon>
        <taxon>Actinomycetes</taxon>
        <taxon>Streptosporangiales</taxon>
        <taxon>Streptosporangiaceae</taxon>
        <taxon>Sphaerisporangium</taxon>
    </lineage>
</organism>
<accession>A0ABW1ND51</accession>
<proteinExistence type="predicted"/>
<dbReference type="EMBL" id="JBHSRF010000007">
    <property type="protein sequence ID" value="MFC6081011.1"/>
    <property type="molecule type" value="Genomic_DNA"/>
</dbReference>
<comment type="caution">
    <text evidence="1">The sequence shown here is derived from an EMBL/GenBank/DDBJ whole genome shotgun (WGS) entry which is preliminary data.</text>
</comment>
<keyword evidence="2" id="KW-1185">Reference proteome</keyword>
<gene>
    <name evidence="1" type="ORF">ACFP1K_07550</name>
</gene>
<evidence type="ECO:0000313" key="2">
    <source>
        <dbReference type="Proteomes" id="UP001596137"/>
    </source>
</evidence>
<dbReference type="RefSeq" id="WP_380748399.1">
    <property type="nucleotide sequence ID" value="NZ_JBHSRF010000007.1"/>
</dbReference>
<reference evidence="2" key="1">
    <citation type="journal article" date="2019" name="Int. J. Syst. Evol. Microbiol.">
        <title>The Global Catalogue of Microorganisms (GCM) 10K type strain sequencing project: providing services to taxonomists for standard genome sequencing and annotation.</title>
        <authorList>
            <consortium name="The Broad Institute Genomics Platform"/>
            <consortium name="The Broad Institute Genome Sequencing Center for Infectious Disease"/>
            <person name="Wu L."/>
            <person name="Ma J."/>
        </authorList>
    </citation>
    <scope>NUCLEOTIDE SEQUENCE [LARGE SCALE GENOMIC DNA]</scope>
    <source>
        <strain evidence="2">JCM 30346</strain>
    </source>
</reference>
<evidence type="ECO:0000313" key="1">
    <source>
        <dbReference type="EMBL" id="MFC6081011.1"/>
    </source>
</evidence>